<dbReference type="AlphaFoldDB" id="A0AAW9CCK0"/>
<protein>
    <submittedName>
        <fullName evidence="3">Conjugal transfer protein TraO</fullName>
    </submittedName>
</protein>
<sequence length="427" mass="45229">MSTEQDTGATGRKTLSVIGLGVVIALAGGYWFLSWYNSDNTSSASSVNLGSVARTSGTYTPETPRYRELLKASNQIGAEEASRNNTSFIASLPAGLDSQNDNEVKTTPPPPAPRTERRTSTPEPRTLTAAEQQAGEKQKEAIQKLLTRISNAQGRGAVPVLATIRTPAHDSSTVPTAGNSPVGDVTAVATPPAQQLVSALTRVPASLETAVNSDNTSPQVIAVIPTGALAGARLHSSSVKMVGNGVEINFRRMSWRGMDLNINAYAQQENTLESSVASDVNHRWLTHIILPSVLSGAGSLGSLYKDANTQILQTNVSTVTGKVGKPDGETVAGVILGGTAEKGAEVVTQELSREPFKQVTVKQNEVISILFVDSVSTDDLVNPKSNTTRQAITQPTTLSAAEDLTETRLQESIEQRKAAIRRQYGSN</sequence>
<keyword evidence="2" id="KW-0472">Membrane</keyword>
<reference evidence="3" key="1">
    <citation type="journal article" date="2023" name="J Glob Antimicrob Resist">
        <title>Emergence of NDM-1 and KPC-3 carbapenemases in Kluyvera cryocrescens: Investigating genetic heterogeneity and acquisition routes of blaNDM-1 in Enterobacterales species in Portugal.</title>
        <authorList>
            <person name="Loiodice M."/>
            <person name="Ribeiro M."/>
            <person name="Peixe L."/>
            <person name="Novais A."/>
        </authorList>
    </citation>
    <scope>NUCLEOTIDE SEQUENCE</scope>
    <source>
        <strain evidence="3">K629</strain>
    </source>
</reference>
<dbReference type="RefSeq" id="WP_318243164.1">
    <property type="nucleotide sequence ID" value="NZ_JAUEQX010000023.1"/>
</dbReference>
<evidence type="ECO:0000313" key="4">
    <source>
        <dbReference type="Proteomes" id="UP001276300"/>
    </source>
</evidence>
<organism evidence="3 4">
    <name type="scientific">Kluyvera cryocrescens</name>
    <name type="common">Kluyvera citrophila</name>
    <dbReference type="NCBI Taxonomy" id="580"/>
    <lineage>
        <taxon>Bacteria</taxon>
        <taxon>Pseudomonadati</taxon>
        <taxon>Pseudomonadota</taxon>
        <taxon>Gammaproteobacteria</taxon>
        <taxon>Enterobacterales</taxon>
        <taxon>Enterobacteriaceae</taxon>
        <taxon>Kluyvera</taxon>
    </lineage>
</organism>
<evidence type="ECO:0000256" key="2">
    <source>
        <dbReference type="SAM" id="Phobius"/>
    </source>
</evidence>
<accession>A0AAW9CCK0</accession>
<name>A0AAW9CCK0_KLUCR</name>
<dbReference type="InterPro" id="IPR049855">
    <property type="entry name" value="DotG/IcmE-like_C"/>
</dbReference>
<dbReference type="CDD" id="cd16431">
    <property type="entry name" value="IcmE"/>
    <property type="match status" value="1"/>
</dbReference>
<comment type="caution">
    <text evidence="3">The sequence shown here is derived from an EMBL/GenBank/DDBJ whole genome shotgun (WGS) entry which is preliminary data.</text>
</comment>
<proteinExistence type="predicted"/>
<feature type="transmembrane region" description="Helical" evidence="2">
    <location>
        <begin position="15"/>
        <end position="36"/>
    </location>
</feature>
<dbReference type="NCBIfam" id="NF033884">
    <property type="entry name" value="conj_TraO_IncI1"/>
    <property type="match status" value="1"/>
</dbReference>
<evidence type="ECO:0000313" key="3">
    <source>
        <dbReference type="EMBL" id="MDW3779673.1"/>
    </source>
</evidence>
<feature type="region of interest" description="Disordered" evidence="1">
    <location>
        <begin position="92"/>
        <end position="137"/>
    </location>
</feature>
<dbReference type="Proteomes" id="UP001276300">
    <property type="component" value="Unassembled WGS sequence"/>
</dbReference>
<gene>
    <name evidence="3" type="primary">traO</name>
    <name evidence="3" type="ORF">QWU01_23005</name>
</gene>
<evidence type="ECO:0000256" key="1">
    <source>
        <dbReference type="SAM" id="MobiDB-lite"/>
    </source>
</evidence>
<keyword evidence="2" id="KW-1133">Transmembrane helix</keyword>
<dbReference type="EMBL" id="JAUEQX010000023">
    <property type="protein sequence ID" value="MDW3779673.1"/>
    <property type="molecule type" value="Genomic_DNA"/>
</dbReference>
<keyword evidence="2" id="KW-0812">Transmembrane</keyword>